<dbReference type="Proteomes" id="UP000799771">
    <property type="component" value="Unassembled WGS sequence"/>
</dbReference>
<dbReference type="EMBL" id="ML977499">
    <property type="protein sequence ID" value="KAF2133315.1"/>
    <property type="molecule type" value="Genomic_DNA"/>
</dbReference>
<protein>
    <submittedName>
        <fullName evidence="2">Uncharacterized protein</fullName>
    </submittedName>
</protein>
<keyword evidence="1" id="KW-0812">Transmembrane</keyword>
<evidence type="ECO:0000313" key="3">
    <source>
        <dbReference type="Proteomes" id="UP000799771"/>
    </source>
</evidence>
<name>A0A6A6AQM1_9PLEO</name>
<dbReference type="RefSeq" id="XP_033527702.1">
    <property type="nucleotide sequence ID" value="XM_033662222.1"/>
</dbReference>
<dbReference type="AlphaFoldDB" id="A0A6A6AQM1"/>
<evidence type="ECO:0000313" key="2">
    <source>
        <dbReference type="EMBL" id="KAF2133315.1"/>
    </source>
</evidence>
<keyword evidence="3" id="KW-1185">Reference proteome</keyword>
<reference evidence="2" key="1">
    <citation type="journal article" date="2020" name="Stud. Mycol.">
        <title>101 Dothideomycetes genomes: a test case for predicting lifestyles and emergence of pathogens.</title>
        <authorList>
            <person name="Haridas S."/>
            <person name="Albert R."/>
            <person name="Binder M."/>
            <person name="Bloem J."/>
            <person name="Labutti K."/>
            <person name="Salamov A."/>
            <person name="Andreopoulos B."/>
            <person name="Baker S."/>
            <person name="Barry K."/>
            <person name="Bills G."/>
            <person name="Bluhm B."/>
            <person name="Cannon C."/>
            <person name="Castanera R."/>
            <person name="Culley D."/>
            <person name="Daum C."/>
            <person name="Ezra D."/>
            <person name="Gonzalez J."/>
            <person name="Henrissat B."/>
            <person name="Kuo A."/>
            <person name="Liang C."/>
            <person name="Lipzen A."/>
            <person name="Lutzoni F."/>
            <person name="Magnuson J."/>
            <person name="Mondo S."/>
            <person name="Nolan M."/>
            <person name="Ohm R."/>
            <person name="Pangilinan J."/>
            <person name="Park H.-J."/>
            <person name="Ramirez L."/>
            <person name="Alfaro M."/>
            <person name="Sun H."/>
            <person name="Tritt A."/>
            <person name="Yoshinaga Y."/>
            <person name="Zwiers L.-H."/>
            <person name="Turgeon B."/>
            <person name="Goodwin S."/>
            <person name="Spatafora J."/>
            <person name="Crous P."/>
            <person name="Grigoriev I."/>
        </authorList>
    </citation>
    <scope>NUCLEOTIDE SEQUENCE</scope>
    <source>
        <strain evidence="2">CBS 119687</strain>
    </source>
</reference>
<sequence>MSNVHLIQECPFIFVEYQRVSIVILLGLIVLWRYSLAYLWVKCSSQPLQTKPVPFYKPLSRQDTYFSAHALSFLVFHTRKIHLALPRPSRQC</sequence>
<gene>
    <name evidence="2" type="ORF">P153DRAFT_154203</name>
</gene>
<organism evidence="2 3">
    <name type="scientific">Dothidotthia symphoricarpi CBS 119687</name>
    <dbReference type="NCBI Taxonomy" id="1392245"/>
    <lineage>
        <taxon>Eukaryota</taxon>
        <taxon>Fungi</taxon>
        <taxon>Dikarya</taxon>
        <taxon>Ascomycota</taxon>
        <taxon>Pezizomycotina</taxon>
        <taxon>Dothideomycetes</taxon>
        <taxon>Pleosporomycetidae</taxon>
        <taxon>Pleosporales</taxon>
        <taxon>Dothidotthiaceae</taxon>
        <taxon>Dothidotthia</taxon>
    </lineage>
</organism>
<feature type="transmembrane region" description="Helical" evidence="1">
    <location>
        <begin position="20"/>
        <end position="41"/>
    </location>
</feature>
<keyword evidence="1" id="KW-1133">Transmembrane helix</keyword>
<accession>A0A6A6AQM1</accession>
<keyword evidence="1" id="KW-0472">Membrane</keyword>
<evidence type="ECO:0000256" key="1">
    <source>
        <dbReference type="SAM" id="Phobius"/>
    </source>
</evidence>
<dbReference type="GeneID" id="54402654"/>
<proteinExistence type="predicted"/>